<gene>
    <name evidence="1" type="ORF">P7K49_005874</name>
</gene>
<accession>A0ABQ9W0T6</accession>
<evidence type="ECO:0000313" key="1">
    <source>
        <dbReference type="EMBL" id="KAK2115248.1"/>
    </source>
</evidence>
<name>A0ABQ9W0T6_SAGOE</name>
<dbReference type="EMBL" id="JASSZA010000003">
    <property type="protein sequence ID" value="KAK2115248.1"/>
    <property type="molecule type" value="Genomic_DNA"/>
</dbReference>
<evidence type="ECO:0000313" key="2">
    <source>
        <dbReference type="Proteomes" id="UP001266305"/>
    </source>
</evidence>
<sequence length="96" mass="10272">MESVGRWLRRGVAGRGGSASRGSGQVQSLLEEEAGGTAGKLCGPRWPAPRLSERALLWVLEFAMMAGDPGWPGATALWLDHGLVRAAWASQLSVWE</sequence>
<organism evidence="1 2">
    <name type="scientific">Saguinus oedipus</name>
    <name type="common">Cotton-top tamarin</name>
    <name type="synonym">Oedipomidas oedipus</name>
    <dbReference type="NCBI Taxonomy" id="9490"/>
    <lineage>
        <taxon>Eukaryota</taxon>
        <taxon>Metazoa</taxon>
        <taxon>Chordata</taxon>
        <taxon>Craniata</taxon>
        <taxon>Vertebrata</taxon>
        <taxon>Euteleostomi</taxon>
        <taxon>Mammalia</taxon>
        <taxon>Eutheria</taxon>
        <taxon>Euarchontoglires</taxon>
        <taxon>Primates</taxon>
        <taxon>Haplorrhini</taxon>
        <taxon>Platyrrhini</taxon>
        <taxon>Cebidae</taxon>
        <taxon>Callitrichinae</taxon>
        <taxon>Saguinus</taxon>
    </lineage>
</organism>
<reference evidence="1 2" key="1">
    <citation type="submission" date="2023-05" db="EMBL/GenBank/DDBJ databases">
        <title>B98-5 Cell Line De Novo Hybrid Assembly: An Optical Mapping Approach.</title>
        <authorList>
            <person name="Kananen K."/>
            <person name="Auerbach J.A."/>
            <person name="Kautto E."/>
            <person name="Blachly J.S."/>
        </authorList>
    </citation>
    <scope>NUCLEOTIDE SEQUENCE [LARGE SCALE GENOMIC DNA]</scope>
    <source>
        <strain evidence="1">B95-8</strain>
        <tissue evidence="1">Cell line</tissue>
    </source>
</reference>
<dbReference type="Proteomes" id="UP001266305">
    <property type="component" value="Unassembled WGS sequence"/>
</dbReference>
<keyword evidence="2" id="KW-1185">Reference proteome</keyword>
<comment type="caution">
    <text evidence="1">The sequence shown here is derived from an EMBL/GenBank/DDBJ whole genome shotgun (WGS) entry which is preliminary data.</text>
</comment>
<protein>
    <submittedName>
        <fullName evidence="1">Uncharacterized protein</fullName>
    </submittedName>
</protein>
<proteinExistence type="predicted"/>